<organism evidence="1 2">
    <name type="scientific">Pelolinea submarina</name>
    <dbReference type="NCBI Taxonomy" id="913107"/>
    <lineage>
        <taxon>Bacteria</taxon>
        <taxon>Bacillati</taxon>
        <taxon>Chloroflexota</taxon>
        <taxon>Anaerolineae</taxon>
        <taxon>Anaerolineales</taxon>
        <taxon>Anaerolineaceae</taxon>
        <taxon>Pelolinea</taxon>
    </lineage>
</organism>
<dbReference type="SUPFAM" id="SSF52540">
    <property type="entry name" value="P-loop containing nucleoside triphosphate hydrolases"/>
    <property type="match status" value="1"/>
</dbReference>
<dbReference type="Gene3D" id="3.40.50.300">
    <property type="entry name" value="P-loop containing nucleotide triphosphate hydrolases"/>
    <property type="match status" value="1"/>
</dbReference>
<dbReference type="AlphaFoldDB" id="A0A347ZRV3"/>
<proteinExistence type="predicted"/>
<gene>
    <name evidence="1" type="ORF">DFR64_1293</name>
</gene>
<protein>
    <submittedName>
        <fullName evidence="1">Uncharacterized protein</fullName>
    </submittedName>
</protein>
<sequence length="323" mass="37583">MSNENEEIKILLMGPSGSGKTWYLNSFARAIECCDEQDEDFEYQLREFSGDAQSQPLFISKPSEKYNSVDGPNDYYWEFERKPKNNISRAKINCSRYLLYFFDYTGNSAMQLSEEISAIVQAAHLVLFFIDPTSLVNNQTKNEEKNQDEWDFDFSDSIDEKWKSHKPCDSKKQGPLTPKEYTVAIKKLFEFISRRNLENLHIAFIVSKADQWLQNYDKKIADVLLHFLGEDFQALLIAYQKNLKIKIFPNSSVGFTDDGTANFNSESNALLDPNIWNPVHSEDPIFWALEDIERNVLARKNSISGWLFADQLLRDYIPYHRLD</sequence>
<evidence type="ECO:0000313" key="2">
    <source>
        <dbReference type="Proteomes" id="UP000256388"/>
    </source>
</evidence>
<reference evidence="1 2" key="1">
    <citation type="submission" date="2018-08" db="EMBL/GenBank/DDBJ databases">
        <title>Genomic Encyclopedia of Type Strains, Phase IV (KMG-IV): sequencing the most valuable type-strain genomes for metagenomic binning, comparative biology and taxonomic classification.</title>
        <authorList>
            <person name="Goeker M."/>
        </authorList>
    </citation>
    <scope>NUCLEOTIDE SEQUENCE [LARGE SCALE GENOMIC DNA]</scope>
    <source>
        <strain evidence="1 2">DSM 23923</strain>
    </source>
</reference>
<comment type="caution">
    <text evidence="1">The sequence shown here is derived from an EMBL/GenBank/DDBJ whole genome shotgun (WGS) entry which is preliminary data.</text>
</comment>
<accession>A0A347ZRV3</accession>
<dbReference type="Proteomes" id="UP000256388">
    <property type="component" value="Unassembled WGS sequence"/>
</dbReference>
<dbReference type="InterPro" id="IPR027417">
    <property type="entry name" value="P-loop_NTPase"/>
</dbReference>
<keyword evidence="2" id="KW-1185">Reference proteome</keyword>
<dbReference type="EMBL" id="QUMS01000001">
    <property type="protein sequence ID" value="REG11412.1"/>
    <property type="molecule type" value="Genomic_DNA"/>
</dbReference>
<dbReference type="RefSeq" id="WP_116224539.1">
    <property type="nucleotide sequence ID" value="NZ_AP018437.1"/>
</dbReference>
<evidence type="ECO:0000313" key="1">
    <source>
        <dbReference type="EMBL" id="REG11412.1"/>
    </source>
</evidence>
<name>A0A347ZRV3_9CHLR</name>